<dbReference type="PATRIC" id="fig|216463.3.peg.1407"/>
<evidence type="ECO:0000256" key="1">
    <source>
        <dbReference type="SAM" id="Phobius"/>
    </source>
</evidence>
<evidence type="ECO:0000313" key="2">
    <source>
        <dbReference type="EMBL" id="GEO66117.1"/>
    </source>
</evidence>
<evidence type="ECO:0000313" key="4">
    <source>
        <dbReference type="Proteomes" id="UP000033491"/>
    </source>
</evidence>
<feature type="transmembrane region" description="Helical" evidence="1">
    <location>
        <begin position="113"/>
        <end position="144"/>
    </location>
</feature>
<feature type="transmembrane region" description="Helical" evidence="1">
    <location>
        <begin position="172"/>
        <end position="205"/>
    </location>
</feature>
<evidence type="ECO:0000313" key="5">
    <source>
        <dbReference type="Proteomes" id="UP000321691"/>
    </source>
</evidence>
<feature type="transmembrane region" description="Helical" evidence="1">
    <location>
        <begin position="373"/>
        <end position="392"/>
    </location>
</feature>
<feature type="transmembrane region" description="Helical" evidence="1">
    <location>
        <begin position="55"/>
        <end position="75"/>
    </location>
</feature>
<keyword evidence="1" id="KW-0812">Transmembrane</keyword>
<reference evidence="3 4" key="1">
    <citation type="submission" date="2015-03" db="EMBL/GenBank/DDBJ databases">
        <authorList>
            <person name="Zheng J."/>
            <person name="Ganezle M."/>
        </authorList>
    </citation>
    <scope>NUCLEOTIDE SEQUENCE [LARGE SCALE GENOMIC DNA]</scope>
    <source>
        <strain evidence="3 4">LP38</strain>
    </source>
</reference>
<dbReference type="STRING" id="216463.VC81_10800"/>
<dbReference type="AlphaFoldDB" id="A0A0F3RPX9"/>
<organism evidence="3 4">
    <name type="scientific">Levilactobacillus spicheri</name>
    <dbReference type="NCBI Taxonomy" id="216463"/>
    <lineage>
        <taxon>Bacteria</taxon>
        <taxon>Bacillati</taxon>
        <taxon>Bacillota</taxon>
        <taxon>Bacilli</taxon>
        <taxon>Lactobacillales</taxon>
        <taxon>Lactobacillaceae</taxon>
        <taxon>Levilactobacillus</taxon>
    </lineage>
</organism>
<comment type="caution">
    <text evidence="3">The sequence shown here is derived from an EMBL/GenBank/DDBJ whole genome shotgun (WGS) entry which is preliminary data.</text>
</comment>
<feature type="transmembrane region" description="Helical" evidence="1">
    <location>
        <begin position="306"/>
        <end position="325"/>
    </location>
</feature>
<sequence>MIELFKNRRARHLREMAKYLRLVFNDFFVFALLFFLGGLGLGYSNVLKSLTAGLWWAPFVALVVLTITAQIGRFATLIEDADRVFLLPKERAMHAYLVAARRYSQWLAQATQLIVLFILTPFLRVTLTWSLAMVAGLVVAQVVLKDTLLRLDLASAYQVTGQRRMNHWPVKWGLSLVILAVGLWGTPIAAVVLALIADGAVAVWLQRHWAHQQIRWRQQIASEDNRMLGIYRFFNLFTDVPMVTGTIHRRKALDGLLRRIPVRHDQAYLYLYARGMLRGTEFSGLVVRLTVIGMLLLAFIQGTWLPVILTALFIYLIGFQLLPFFQQYDDIVFTHVYPLTWEQRLHSFVTLVTVILTTTAVLLWVVVVLANRQLMPAAVTLVVAVLEVWYLARIYTPQRLKRAAQNKG</sequence>
<gene>
    <name evidence="2" type="ORF">LSP04_05360</name>
    <name evidence="3" type="ORF">VC81_10800</name>
</gene>
<dbReference type="EMBL" id="BJZI01000007">
    <property type="protein sequence ID" value="GEO66117.1"/>
    <property type="molecule type" value="Genomic_DNA"/>
</dbReference>
<feature type="transmembrane region" description="Helical" evidence="1">
    <location>
        <begin position="282"/>
        <end position="300"/>
    </location>
</feature>
<keyword evidence="1" id="KW-0472">Membrane</keyword>
<evidence type="ECO:0000313" key="3">
    <source>
        <dbReference type="EMBL" id="KJW12051.1"/>
    </source>
</evidence>
<dbReference type="InterPro" id="IPR010288">
    <property type="entry name" value="EcsB_ABC"/>
</dbReference>
<dbReference type="OrthoDB" id="2447941at2"/>
<dbReference type="PIRSF" id="PIRSF037259">
    <property type="entry name" value="EcsB_ABC"/>
    <property type="match status" value="1"/>
</dbReference>
<reference evidence="2 5" key="2">
    <citation type="submission" date="2019-07" db="EMBL/GenBank/DDBJ databases">
        <title>Whole genome shotgun sequence of Lactobacillus spicheri NBRC 107155.</title>
        <authorList>
            <person name="Hosoyama A."/>
            <person name="Uohara A."/>
            <person name="Ohji S."/>
            <person name="Ichikawa N."/>
        </authorList>
    </citation>
    <scope>NUCLEOTIDE SEQUENCE [LARGE SCALE GENOMIC DNA]</scope>
    <source>
        <strain evidence="2 5">NBRC 107155</strain>
    </source>
</reference>
<dbReference type="GO" id="GO:0016020">
    <property type="term" value="C:membrane"/>
    <property type="evidence" value="ECO:0007669"/>
    <property type="project" value="InterPro"/>
</dbReference>
<keyword evidence="5" id="KW-1185">Reference proteome</keyword>
<accession>A0A0F3RPX9</accession>
<keyword evidence="1" id="KW-1133">Transmembrane helix</keyword>
<feature type="transmembrane region" description="Helical" evidence="1">
    <location>
        <begin position="20"/>
        <end position="43"/>
    </location>
</feature>
<dbReference type="EMBL" id="JZCR01000023">
    <property type="protein sequence ID" value="KJW12051.1"/>
    <property type="molecule type" value="Genomic_DNA"/>
</dbReference>
<protein>
    <submittedName>
        <fullName evidence="3">ABC transporter permease</fullName>
    </submittedName>
</protein>
<feature type="transmembrane region" description="Helical" evidence="1">
    <location>
        <begin position="345"/>
        <end position="367"/>
    </location>
</feature>
<dbReference type="RefSeq" id="WP_045808088.1">
    <property type="nucleotide sequence ID" value="NZ_BJZI01000007.1"/>
</dbReference>
<dbReference type="Pfam" id="PF05975">
    <property type="entry name" value="EcsB"/>
    <property type="match status" value="1"/>
</dbReference>
<proteinExistence type="predicted"/>
<dbReference type="Proteomes" id="UP000033491">
    <property type="component" value="Unassembled WGS sequence"/>
</dbReference>
<name>A0A0F3RPX9_9LACO</name>
<dbReference type="Proteomes" id="UP000321691">
    <property type="component" value="Unassembled WGS sequence"/>
</dbReference>